<proteinExistence type="predicted"/>
<dbReference type="EMBL" id="VJVW01000005">
    <property type="protein sequence ID" value="MUP43580.1"/>
    <property type="molecule type" value="Genomic_DNA"/>
</dbReference>
<keyword evidence="2" id="KW-1185">Reference proteome</keyword>
<evidence type="ECO:0000313" key="1">
    <source>
        <dbReference type="EMBL" id="MUP43580.1"/>
    </source>
</evidence>
<dbReference type="RefSeq" id="WP_156277431.1">
    <property type="nucleotide sequence ID" value="NZ_BAABGI010000004.1"/>
</dbReference>
<protein>
    <submittedName>
        <fullName evidence="1">DUF1905 domain-containing protein</fullName>
    </submittedName>
</protein>
<dbReference type="OrthoDB" id="8246703at2"/>
<evidence type="ECO:0000313" key="2">
    <source>
        <dbReference type="Proteomes" id="UP000460416"/>
    </source>
</evidence>
<sequence length="168" mass="19521">MKSKQPSKGTPLADSEYLLEKFPGKGGWTYAKIPEISQDKNNPFGWVLVKGNIDDFQIRNFKLMPMGEGKVFLPVKTEIRKKIGKQAGDYVRITLYPDDTNIEIPEEIIDCFKDEPEEIKRKFISLSEGQKKAYLDWIYEAKTDDTKATRILEMMEKLRRNLGFYDKT</sequence>
<dbReference type="Pfam" id="PF13376">
    <property type="entry name" value="OmdA"/>
    <property type="match status" value="1"/>
</dbReference>
<dbReference type="Gene3D" id="2.40.30.100">
    <property type="entry name" value="AF2212/PG0164-like"/>
    <property type="match status" value="1"/>
</dbReference>
<dbReference type="InterPro" id="IPR037079">
    <property type="entry name" value="AF2212/PG0164-like_sf"/>
</dbReference>
<accession>A0A7K1LSW7</accession>
<organism evidence="1 2">
    <name type="scientific">Christiangramia aestuarii</name>
    <dbReference type="NCBI Taxonomy" id="1028746"/>
    <lineage>
        <taxon>Bacteria</taxon>
        <taxon>Pseudomonadati</taxon>
        <taxon>Bacteroidota</taxon>
        <taxon>Flavobacteriia</taxon>
        <taxon>Flavobacteriales</taxon>
        <taxon>Flavobacteriaceae</taxon>
        <taxon>Christiangramia</taxon>
    </lineage>
</organism>
<dbReference type="AlphaFoldDB" id="A0A7K1LSW7"/>
<dbReference type="Pfam" id="PF08922">
    <property type="entry name" value="DUF1905"/>
    <property type="match status" value="1"/>
</dbReference>
<dbReference type="Proteomes" id="UP000460416">
    <property type="component" value="Unassembled WGS sequence"/>
</dbReference>
<reference evidence="1 2" key="1">
    <citation type="submission" date="2019-07" db="EMBL/GenBank/DDBJ databases">
        <title>Gramella aestuarii sp. nov., isolated from a tidal flat, and emended description of Gramella echinicola.</title>
        <authorList>
            <person name="Liu L."/>
        </authorList>
    </citation>
    <scope>NUCLEOTIDE SEQUENCE [LARGE SCALE GENOMIC DNA]</scope>
    <source>
        <strain evidence="1 2">BS12</strain>
    </source>
</reference>
<gene>
    <name evidence="1" type="ORF">FLP08_13430</name>
</gene>
<dbReference type="InterPro" id="IPR015018">
    <property type="entry name" value="DUF1905"/>
</dbReference>
<dbReference type="SUPFAM" id="SSF141694">
    <property type="entry name" value="AF2212/PG0164-like"/>
    <property type="match status" value="1"/>
</dbReference>
<comment type="caution">
    <text evidence="1">The sequence shown here is derived from an EMBL/GenBank/DDBJ whole genome shotgun (WGS) entry which is preliminary data.</text>
</comment>
<name>A0A7K1LSW7_9FLAO</name>